<dbReference type="Pfam" id="PF00698">
    <property type="entry name" value="Acyl_transf_1"/>
    <property type="match status" value="1"/>
</dbReference>
<dbReference type="InterPro" id="IPR016036">
    <property type="entry name" value="Malonyl_transacylase_ACP-bd"/>
</dbReference>
<dbReference type="Gene3D" id="3.40.366.10">
    <property type="entry name" value="Malonyl-Coenzyme A Acyl Carrier Protein, domain 2"/>
    <property type="match status" value="1"/>
</dbReference>
<dbReference type="SMART" id="SM00826">
    <property type="entry name" value="PKS_DH"/>
    <property type="match status" value="1"/>
</dbReference>
<dbReference type="PANTHER" id="PTHR43775">
    <property type="entry name" value="FATTY ACID SYNTHASE"/>
    <property type="match status" value="1"/>
</dbReference>
<dbReference type="InterPro" id="IPR013217">
    <property type="entry name" value="Methyltransf_12"/>
</dbReference>
<dbReference type="InterPro" id="IPR014031">
    <property type="entry name" value="Ketoacyl_synth_C"/>
</dbReference>
<dbReference type="InterPro" id="IPR049552">
    <property type="entry name" value="PKS_DH_N"/>
</dbReference>
<dbReference type="SUPFAM" id="SSF53335">
    <property type="entry name" value="S-adenosyl-L-methionine-dependent methyltransferases"/>
    <property type="match status" value="1"/>
</dbReference>
<evidence type="ECO:0000256" key="4">
    <source>
        <dbReference type="ARBA" id="ARBA00022679"/>
    </source>
</evidence>
<dbReference type="GO" id="GO:0004312">
    <property type="term" value="F:fatty acid synthase activity"/>
    <property type="evidence" value="ECO:0007669"/>
    <property type="project" value="TreeGrafter"/>
</dbReference>
<dbReference type="InterPro" id="IPR001227">
    <property type="entry name" value="Ac_transferase_dom_sf"/>
</dbReference>
<dbReference type="InterPro" id="IPR016035">
    <property type="entry name" value="Acyl_Trfase/lysoPLipase"/>
</dbReference>
<keyword evidence="10" id="KW-1185">Reference proteome</keyword>
<dbReference type="Gene3D" id="3.40.50.150">
    <property type="entry name" value="Vaccinia Virus protein VP39"/>
    <property type="match status" value="1"/>
</dbReference>
<reference evidence="9 10" key="1">
    <citation type="journal article" date="2016" name="PLoS Pathog.">
        <title>Biosynthesis of antibiotic leucinostatins in bio-control fungus Purpureocillium lilacinum and their inhibition on phytophthora revealed by genome mining.</title>
        <authorList>
            <person name="Wang G."/>
            <person name="Liu Z."/>
            <person name="Lin R."/>
            <person name="Li E."/>
            <person name="Mao Z."/>
            <person name="Ling J."/>
            <person name="Yang Y."/>
            <person name="Yin W.B."/>
            <person name="Xie B."/>
        </authorList>
    </citation>
    <scope>NUCLEOTIDE SEQUENCE [LARGE SCALE GENOMIC DNA]</scope>
    <source>
        <strain evidence="9">170</strain>
    </source>
</reference>
<feature type="active site" description="Proton acceptor; for dehydratase activity" evidence="6">
    <location>
        <position position="970"/>
    </location>
</feature>
<proteinExistence type="predicted"/>
<feature type="domain" description="Ketosynthase family 3 (KS3)" evidence="7">
    <location>
        <begin position="2"/>
        <end position="429"/>
    </location>
</feature>
<dbReference type="InterPro" id="IPR016039">
    <property type="entry name" value="Thiolase-like"/>
</dbReference>
<keyword evidence="2" id="KW-0597">Phosphoprotein</keyword>
<dbReference type="GO" id="GO:0004315">
    <property type="term" value="F:3-oxoacyl-[acyl-carrier-protein] synthase activity"/>
    <property type="evidence" value="ECO:0007669"/>
    <property type="project" value="InterPro"/>
</dbReference>
<dbReference type="RefSeq" id="XP_022285349.1">
    <property type="nucleotide sequence ID" value="XM_022429597.1"/>
</dbReference>
<dbReference type="OrthoDB" id="416786at2759"/>
<evidence type="ECO:0000259" key="7">
    <source>
        <dbReference type="PROSITE" id="PS52004"/>
    </source>
</evidence>
<evidence type="ECO:0000256" key="6">
    <source>
        <dbReference type="PROSITE-ProRule" id="PRU01363"/>
    </source>
</evidence>
<dbReference type="InterPro" id="IPR018201">
    <property type="entry name" value="Ketoacyl_synth_AS"/>
</dbReference>
<feature type="domain" description="PKS/mFAS DH" evidence="8">
    <location>
        <begin position="939"/>
        <end position="1239"/>
    </location>
</feature>
<evidence type="ECO:0000313" key="9">
    <source>
        <dbReference type="EMBL" id="OWT42881.1"/>
    </source>
</evidence>
<dbReference type="SUPFAM" id="SSF52151">
    <property type="entry name" value="FabD/lysophospholipase-like"/>
    <property type="match status" value="1"/>
</dbReference>
<dbReference type="InterPro" id="IPR032821">
    <property type="entry name" value="PKS_assoc"/>
</dbReference>
<dbReference type="InterPro" id="IPR014043">
    <property type="entry name" value="Acyl_transferase_dom"/>
</dbReference>
<keyword evidence="4 9" id="KW-0808">Transferase</keyword>
<evidence type="ECO:0000313" key="10">
    <source>
        <dbReference type="Proteomes" id="UP000078397"/>
    </source>
</evidence>
<dbReference type="InterPro" id="IPR042104">
    <property type="entry name" value="PKS_dehydratase_sf"/>
</dbReference>
<dbReference type="InterPro" id="IPR029063">
    <property type="entry name" value="SAM-dependent_MTases_sf"/>
</dbReference>
<dbReference type="Gene3D" id="3.40.47.10">
    <property type="match status" value="1"/>
</dbReference>
<keyword evidence="5" id="KW-0511">Multifunctional enzyme</keyword>
<comment type="caution">
    <text evidence="9">The sequence shown here is derived from an EMBL/GenBank/DDBJ whole genome shotgun (WGS) entry which is preliminary data.</text>
</comment>
<dbReference type="InterPro" id="IPR049551">
    <property type="entry name" value="PKS_DH_C"/>
</dbReference>
<accession>A0A219AQ82</accession>
<dbReference type="GO" id="GO:0032259">
    <property type="term" value="P:methylation"/>
    <property type="evidence" value="ECO:0007669"/>
    <property type="project" value="UniProtKB-KW"/>
</dbReference>
<dbReference type="GO" id="GO:0008168">
    <property type="term" value="F:methyltransferase activity"/>
    <property type="evidence" value="ECO:0007669"/>
    <property type="project" value="UniProtKB-KW"/>
</dbReference>
<dbReference type="SUPFAM" id="SSF55048">
    <property type="entry name" value="Probable ACP-binding domain of malonyl-CoA ACP transacylase"/>
    <property type="match status" value="1"/>
</dbReference>
<dbReference type="Pfam" id="PF14765">
    <property type="entry name" value="PS-DH"/>
    <property type="match status" value="1"/>
</dbReference>
<sequence length="1687" mass="186330">MNEPIAVVGTACRFPGSASSPSKLWQLLREPKDVVRDIPRDRLNFANFPNETSKHLHQRAYLLDEDVRCFDAPFFKMNPKEAAGMDPQQRILLGTVYESFEAAGWPLHAVEGSQTAVYVGAMTDDYYTIQSRDPDTMDSHASTGLSRGFLSNRISYVFNLQGPSMSLDTACSSSLVALHLAVQGLRNGEAAQAVVAGVNLLLDPHWFITQSSLHMLSPDCRSRMWDKDANGYARGEGCAAIVLKPLSKAIEDGDHIECIIRGTGVNSDGHTTGITMPSPEAQTSLIRKTYQSAGLDPLRDRCQYFECHGTGTQTGDPIEAQAIHDAFFSEGNFKNGQSLYCGSVKTVIGHLEGCAGLAGFIKASLAIQHKFIPPNLHFNVLNPTIQPFYTNLEVPISPIPWPETGDQPRRASVNSFGFGGTNAHAIIESYEPRQADLSDGDNKWPGLIGPFVFSSRTKRSLSAMLQHMLEYIRQNSSVDLDALSYTLQSRRSIFSYRIAIPAVRDCQELISALEKLTGFDESSETGVITKSLHKVPSGNVPQLLGIFTAQAAQMGKELIEHCKPFRDSIQRCEDALSTLPDPPSWSLQQELLADEASSRLSEAEISQPLCTAIQIAQVDLLSSLGAKFSTVLGHSSGEIAAAYAAGLLGLRDAMGIAYYRGYVAKLATGPDGEVGAMLAASMSYSDAVKLCDEAWYDGRVGVAASNAPCSVTFSGNLDAIEEIEEYLKESQIQFKRLRVDTAYHSQHMTPCAGPYLSHLKKLNIKIRTGEAQGGSRWISSVHPEFEILPENAHEHGLDGQYWVSNMVQTVLFSRAVEVAIQSDPSHFTMAVELGPHPALKGPVSQILKPMSSTALPYASCLRRNQSDIETLSETLGMLWMRSNPKSVDFASWRKAFGLQTCPGIVKGLPSYCWDHDQIHWRESRVSRDYRLGHVGQEWHSLLGHLRDNFPCEKTWRRILRLDEMPWLKQHTFQGQVLFPAAAYVTAAIEATKIFVGDRQVRLVEVQNMNILKPLVVDEYDGAELLFTIRSKAAPDTISNNSVIKAEFICHGSSDNRVLETTCEAGLLIHMGEREASDLPPNFISKSELTPLGVDRFYRAVAGLGIVYEGSFKKLTSLKRSWGLARATASWEVVDLEDEYMLHPAVLDTGFQAGLATFISTAEKSMGSTYLPVSIRRAVVDLSLTTQNTPTATSVDIEATMGNHDRSFVETDITIAFKSVTSSIHIEGLMLKSVGEPEPSDDRNLFAKTIWGIGNPYSLTMSKAIPPSLEETVKMSDLYERVTLFYMRELARDIDREPPTQMKWHHQELLRYINTTLANDYDDLYASYETEWLLDNQESIDRLCNSHTDDIAVAMLTTVGQNLPSVVRGESEMMEHMLENNLLGRLYREDHRFATCNAYTADIMRQVSHKFPRAHILEIGAGTGATTVGVFDAIGDAYSSYTCTDISGSFFSTLEQNIPEGQSGKVSFKVFNVEKPPGVQGFEEGGYDIVIAANVLHATRNLSETIRNTRALLRPGGYLIAIEVTGNMLRETGLMGALEGWWLGVDEGRTTGPGISPKRWDDILRLHGFSGVDFISYDHPDLSKHSCSVFMSQATDERVDILRDPVSSMEDIPTSPLFIIGGVSLAVSRFVIQIKRSLARWSTDIKVFDTIEQFDSANIPPGAFVLCLADLDKPFFAQKMTNSRLSKL</sequence>
<dbReference type="Pfam" id="PF21089">
    <property type="entry name" value="PKS_DH_N"/>
    <property type="match status" value="1"/>
</dbReference>
<dbReference type="EMBL" id="LSBJ02000005">
    <property type="protein sequence ID" value="OWT42881.1"/>
    <property type="molecule type" value="Genomic_DNA"/>
</dbReference>
<dbReference type="GO" id="GO:0006633">
    <property type="term" value="P:fatty acid biosynthetic process"/>
    <property type="evidence" value="ECO:0007669"/>
    <property type="project" value="InterPro"/>
</dbReference>
<dbReference type="InterPro" id="IPR020807">
    <property type="entry name" value="PKS_DH"/>
</dbReference>
<dbReference type="PROSITE" id="PS00606">
    <property type="entry name" value="KS3_1"/>
    <property type="match status" value="1"/>
</dbReference>
<organism evidence="9 10">
    <name type="scientific">Pochonia chlamydosporia 170</name>
    <dbReference type="NCBI Taxonomy" id="1380566"/>
    <lineage>
        <taxon>Eukaryota</taxon>
        <taxon>Fungi</taxon>
        <taxon>Dikarya</taxon>
        <taxon>Ascomycota</taxon>
        <taxon>Pezizomycotina</taxon>
        <taxon>Sordariomycetes</taxon>
        <taxon>Hypocreomycetidae</taxon>
        <taxon>Hypocreales</taxon>
        <taxon>Clavicipitaceae</taxon>
        <taxon>Pochonia</taxon>
    </lineage>
</organism>
<dbReference type="Proteomes" id="UP000078397">
    <property type="component" value="Unassembled WGS sequence"/>
</dbReference>
<evidence type="ECO:0000256" key="1">
    <source>
        <dbReference type="ARBA" id="ARBA00022450"/>
    </source>
</evidence>
<dbReference type="Pfam" id="PF08242">
    <property type="entry name" value="Methyltransf_12"/>
    <property type="match status" value="1"/>
</dbReference>
<dbReference type="GeneID" id="33936818"/>
<dbReference type="Pfam" id="PF00109">
    <property type="entry name" value="ketoacyl-synt"/>
    <property type="match status" value="1"/>
</dbReference>
<dbReference type="InterPro" id="IPR014030">
    <property type="entry name" value="Ketoacyl_synth_N"/>
</dbReference>
<feature type="region of interest" description="N-terminal hotdog fold" evidence="6">
    <location>
        <begin position="939"/>
        <end position="1062"/>
    </location>
</feature>
<feature type="region of interest" description="C-terminal hotdog fold" evidence="6">
    <location>
        <begin position="1088"/>
        <end position="1239"/>
    </location>
</feature>
<dbReference type="GO" id="GO:0044550">
    <property type="term" value="P:secondary metabolite biosynthetic process"/>
    <property type="evidence" value="ECO:0007669"/>
    <property type="project" value="TreeGrafter"/>
</dbReference>
<dbReference type="CDD" id="cd02440">
    <property type="entry name" value="AdoMet_MTases"/>
    <property type="match status" value="1"/>
</dbReference>
<dbReference type="SMART" id="SM00825">
    <property type="entry name" value="PKS_KS"/>
    <property type="match status" value="1"/>
</dbReference>
<dbReference type="STRING" id="1380566.A0A219AQ82"/>
<dbReference type="InterPro" id="IPR050091">
    <property type="entry name" value="PKS_NRPS_Biosynth_Enz"/>
</dbReference>
<keyword evidence="3" id="KW-0489">Methyltransferase</keyword>
<name>A0A219AQ82_METCM</name>
<dbReference type="CDD" id="cd00833">
    <property type="entry name" value="PKS"/>
    <property type="match status" value="1"/>
</dbReference>
<evidence type="ECO:0000256" key="5">
    <source>
        <dbReference type="ARBA" id="ARBA00023268"/>
    </source>
</evidence>
<dbReference type="InterPro" id="IPR020841">
    <property type="entry name" value="PKS_Beta-ketoAc_synthase_dom"/>
</dbReference>
<dbReference type="SUPFAM" id="SSF53901">
    <property type="entry name" value="Thiolase-like"/>
    <property type="match status" value="1"/>
</dbReference>
<dbReference type="PROSITE" id="PS52004">
    <property type="entry name" value="KS3_2"/>
    <property type="match status" value="1"/>
</dbReference>
<dbReference type="PANTHER" id="PTHR43775:SF20">
    <property type="entry name" value="HYBRID PKS-NRPS SYNTHETASE APDA"/>
    <property type="match status" value="1"/>
</dbReference>
<dbReference type="Pfam" id="PF16197">
    <property type="entry name" value="KAsynt_C_assoc"/>
    <property type="match status" value="1"/>
</dbReference>
<evidence type="ECO:0000256" key="3">
    <source>
        <dbReference type="ARBA" id="ARBA00022603"/>
    </source>
</evidence>
<dbReference type="InterPro" id="IPR049900">
    <property type="entry name" value="PKS_mFAS_DH"/>
</dbReference>
<dbReference type="PROSITE" id="PS52019">
    <property type="entry name" value="PKS_MFAS_DH"/>
    <property type="match status" value="1"/>
</dbReference>
<dbReference type="Pfam" id="PF02801">
    <property type="entry name" value="Ketoacyl-synt_C"/>
    <property type="match status" value="1"/>
</dbReference>
<keyword evidence="1" id="KW-0596">Phosphopantetheine</keyword>
<protein>
    <submittedName>
        <fullName evidence="9">Acyl transferase domain-containing protein</fullName>
    </submittedName>
</protein>
<dbReference type="Gene3D" id="3.10.129.110">
    <property type="entry name" value="Polyketide synthase dehydratase"/>
    <property type="match status" value="1"/>
</dbReference>
<evidence type="ECO:0000259" key="8">
    <source>
        <dbReference type="PROSITE" id="PS52019"/>
    </source>
</evidence>
<dbReference type="KEGG" id="pchm:VFPPC_17926"/>
<feature type="active site" description="Proton donor; for dehydratase activity" evidence="6">
    <location>
        <position position="1147"/>
    </location>
</feature>
<evidence type="ECO:0000256" key="2">
    <source>
        <dbReference type="ARBA" id="ARBA00022553"/>
    </source>
</evidence>
<gene>
    <name evidence="9" type="ORF">VFPPC_17926</name>
</gene>
<dbReference type="SMART" id="SM00827">
    <property type="entry name" value="PKS_AT"/>
    <property type="match status" value="1"/>
</dbReference>